<evidence type="ECO:0000256" key="3">
    <source>
        <dbReference type="ARBA" id="ARBA00022723"/>
    </source>
</evidence>
<dbReference type="Gene3D" id="2.30.40.10">
    <property type="entry name" value="Urease, subunit C, domain 1"/>
    <property type="match status" value="1"/>
</dbReference>
<evidence type="ECO:0000313" key="7">
    <source>
        <dbReference type="EMBL" id="SDC68829.1"/>
    </source>
</evidence>
<dbReference type="Pfam" id="PF01979">
    <property type="entry name" value="Amidohydro_1"/>
    <property type="match status" value="1"/>
</dbReference>
<reference evidence="7 8" key="1">
    <citation type="submission" date="2016-10" db="EMBL/GenBank/DDBJ databases">
        <authorList>
            <person name="de Groot N.N."/>
        </authorList>
    </citation>
    <scope>NUCLEOTIDE SEQUENCE [LARGE SCALE GENOMIC DNA]</scope>
    <source>
        <strain evidence="7 8">DSM 45514</strain>
    </source>
</reference>
<dbReference type="STRING" id="1236220.SAMN04488112_11378"/>
<keyword evidence="8" id="KW-1185">Reference proteome</keyword>
<keyword evidence="4" id="KW-0378">Hydrolase</keyword>
<dbReference type="InterPro" id="IPR006680">
    <property type="entry name" value="Amidohydro-rel"/>
</dbReference>
<feature type="modified residue" description="N6-carboxylysine" evidence="5">
    <location>
        <position position="150"/>
    </location>
</feature>
<organism evidence="7 8">
    <name type="scientific">Melghirimyces thermohalophilus</name>
    <dbReference type="NCBI Taxonomy" id="1236220"/>
    <lineage>
        <taxon>Bacteria</taxon>
        <taxon>Bacillati</taxon>
        <taxon>Bacillota</taxon>
        <taxon>Bacilli</taxon>
        <taxon>Bacillales</taxon>
        <taxon>Thermoactinomycetaceae</taxon>
        <taxon>Melghirimyces</taxon>
    </lineage>
</organism>
<evidence type="ECO:0000256" key="2">
    <source>
        <dbReference type="ARBA" id="ARBA00008829"/>
    </source>
</evidence>
<dbReference type="SUPFAM" id="SSF51556">
    <property type="entry name" value="Metallo-dependent hydrolases"/>
    <property type="match status" value="1"/>
</dbReference>
<name>A0A1G6NM73_9BACL</name>
<dbReference type="AlphaFoldDB" id="A0A1G6NM73"/>
<dbReference type="InterPro" id="IPR011778">
    <property type="entry name" value="Hydantoinase/dihydroPyrase"/>
</dbReference>
<dbReference type="OrthoDB" id="9765462at2"/>
<dbReference type="InterPro" id="IPR011059">
    <property type="entry name" value="Metal-dep_hydrolase_composite"/>
</dbReference>
<dbReference type="InterPro" id="IPR032466">
    <property type="entry name" value="Metal_Hydrolase"/>
</dbReference>
<dbReference type="SMR" id="A0A1G6NM73"/>
<dbReference type="Proteomes" id="UP000199387">
    <property type="component" value="Unassembled WGS sequence"/>
</dbReference>
<dbReference type="GO" id="GO:0016812">
    <property type="term" value="F:hydrolase activity, acting on carbon-nitrogen (but not peptide) bonds, in cyclic amides"/>
    <property type="evidence" value="ECO:0007669"/>
    <property type="project" value="TreeGrafter"/>
</dbReference>
<dbReference type="SUPFAM" id="SSF51338">
    <property type="entry name" value="Composite domain of metallo-dependent hydrolases"/>
    <property type="match status" value="1"/>
</dbReference>
<dbReference type="CDD" id="cd01314">
    <property type="entry name" value="D-HYD"/>
    <property type="match status" value="1"/>
</dbReference>
<dbReference type="PANTHER" id="PTHR11647:SF1">
    <property type="entry name" value="COLLAPSIN RESPONSE MEDIATOR PROTEIN"/>
    <property type="match status" value="1"/>
</dbReference>
<dbReference type="EMBL" id="FMZA01000013">
    <property type="protein sequence ID" value="SDC68829.1"/>
    <property type="molecule type" value="Genomic_DNA"/>
</dbReference>
<evidence type="ECO:0000256" key="1">
    <source>
        <dbReference type="ARBA" id="ARBA00001947"/>
    </source>
</evidence>
<comment type="PTM">
    <text evidence="5">Carbamylation allows a single lysine to coordinate two divalent metal cations.</text>
</comment>
<feature type="domain" description="Amidohydrolase-related" evidence="6">
    <location>
        <begin position="49"/>
        <end position="436"/>
    </location>
</feature>
<evidence type="ECO:0000256" key="4">
    <source>
        <dbReference type="ARBA" id="ARBA00022801"/>
    </source>
</evidence>
<sequence length="472" mass="52788">MKKMIKNGTIVTAADTYRADILIENEKVKIIGDEIRDDEAEMIDAEGCYVFPGGIDPHTHMEMPFGGTVTKDDFETGTIAAAHGGTTTIIDFCLTEKGKPLKSSIQKWHQKSKDKAVIDFAYHLQISEINEDVLKEIPLVIEEEGVTSFKVFMAYKNVLQADDETLFRTLITAKKHDALVMVHAENGDVIDYLTKKALEEGNTEPIYHALTRPPEVEGEATGRAAKLTALADSQLYVVHVTCKEAVEQIAEARKKGLRVWGETCPQYLVLDQSYMEKPDFEGGKYVWSPPLRDKSNQEILWNALKRGELQTIGSDHCAFDFYGQKELGKGDFTKIPNGGPFVEDRFSVLFSEGVKKSRISLNEFVNMVSTQAAKLFGLFPQKGTLAPGSDADIVLFDPNIERTISQKTHHMNVDYSALEGMKVTGQPITVLSRGEYVVKDRQFVGSPGYGKFLKRARYGMQRIEKPESMLRN</sequence>
<proteinExistence type="inferred from homology"/>
<dbReference type="RefSeq" id="WP_091570803.1">
    <property type="nucleotide sequence ID" value="NZ_FMZA01000013.1"/>
</dbReference>
<accession>A0A1G6NM73</accession>
<dbReference type="Gene3D" id="3.20.20.140">
    <property type="entry name" value="Metal-dependent hydrolases"/>
    <property type="match status" value="1"/>
</dbReference>
<evidence type="ECO:0000313" key="8">
    <source>
        <dbReference type="Proteomes" id="UP000199387"/>
    </source>
</evidence>
<protein>
    <submittedName>
        <fullName evidence="7">Dihydropyrimidinase</fullName>
    </submittedName>
</protein>
<dbReference type="FunFam" id="3.20.20.140:FF:000076">
    <property type="entry name" value="Dihydropyrimidinase like 2"/>
    <property type="match status" value="1"/>
</dbReference>
<dbReference type="GO" id="GO:0046872">
    <property type="term" value="F:metal ion binding"/>
    <property type="evidence" value="ECO:0007669"/>
    <property type="project" value="UniProtKB-KW"/>
</dbReference>
<keyword evidence="3" id="KW-0479">Metal-binding</keyword>
<dbReference type="NCBIfam" id="TIGR02033">
    <property type="entry name" value="D-hydantoinase"/>
    <property type="match status" value="1"/>
</dbReference>
<dbReference type="GO" id="GO:0005829">
    <property type="term" value="C:cytosol"/>
    <property type="evidence" value="ECO:0007669"/>
    <property type="project" value="TreeGrafter"/>
</dbReference>
<comment type="similarity">
    <text evidence="2">Belongs to the metallo-dependent hydrolases superfamily. Hydantoinase/dihydropyrimidinase family.</text>
</comment>
<dbReference type="PANTHER" id="PTHR11647">
    <property type="entry name" value="HYDRANTOINASE/DIHYDROPYRIMIDINASE FAMILY MEMBER"/>
    <property type="match status" value="1"/>
</dbReference>
<evidence type="ECO:0000256" key="5">
    <source>
        <dbReference type="PIRSR" id="PIRSR611778-50"/>
    </source>
</evidence>
<comment type="cofactor">
    <cofactor evidence="1">
        <name>Zn(2+)</name>
        <dbReference type="ChEBI" id="CHEBI:29105"/>
    </cofactor>
</comment>
<dbReference type="InterPro" id="IPR050378">
    <property type="entry name" value="Metallo-dep_Hydrolases_sf"/>
</dbReference>
<gene>
    <name evidence="7" type="ORF">SAMN04488112_11378</name>
</gene>
<evidence type="ECO:0000259" key="6">
    <source>
        <dbReference type="Pfam" id="PF01979"/>
    </source>
</evidence>